<proteinExistence type="predicted"/>
<reference evidence="2" key="1">
    <citation type="submission" date="2020-10" db="EMBL/GenBank/DDBJ databases">
        <title>High-Quality Genome Resource of Clonostachys rosea strain S41 by Oxford Nanopore Long-Read Sequencing.</title>
        <authorList>
            <person name="Wang H."/>
        </authorList>
    </citation>
    <scope>NUCLEOTIDE SEQUENCE</scope>
    <source>
        <strain evidence="2">S41</strain>
    </source>
</reference>
<gene>
    <name evidence="2" type="ORF">IM811_000686</name>
</gene>
<dbReference type="AlphaFoldDB" id="A0A8H7TVM6"/>
<name>A0A8H7TVM6_BIOOC</name>
<feature type="region of interest" description="Disordered" evidence="1">
    <location>
        <begin position="21"/>
        <end position="57"/>
    </location>
</feature>
<evidence type="ECO:0000313" key="3">
    <source>
        <dbReference type="Proteomes" id="UP000616885"/>
    </source>
</evidence>
<dbReference type="Proteomes" id="UP000616885">
    <property type="component" value="Unassembled WGS sequence"/>
</dbReference>
<comment type="caution">
    <text evidence="2">The sequence shown here is derived from an EMBL/GenBank/DDBJ whole genome shotgun (WGS) entry which is preliminary data.</text>
</comment>
<protein>
    <submittedName>
        <fullName evidence="2">Uncharacterized protein</fullName>
    </submittedName>
</protein>
<accession>A0A8H7TVM6</accession>
<evidence type="ECO:0000256" key="1">
    <source>
        <dbReference type="SAM" id="MobiDB-lite"/>
    </source>
</evidence>
<organism evidence="2 3">
    <name type="scientific">Bionectria ochroleuca</name>
    <name type="common">Gliocladium roseum</name>
    <dbReference type="NCBI Taxonomy" id="29856"/>
    <lineage>
        <taxon>Eukaryota</taxon>
        <taxon>Fungi</taxon>
        <taxon>Dikarya</taxon>
        <taxon>Ascomycota</taxon>
        <taxon>Pezizomycotina</taxon>
        <taxon>Sordariomycetes</taxon>
        <taxon>Hypocreomycetidae</taxon>
        <taxon>Hypocreales</taxon>
        <taxon>Bionectriaceae</taxon>
        <taxon>Clonostachys</taxon>
    </lineage>
</organism>
<dbReference type="EMBL" id="JADCTT010000001">
    <property type="protein sequence ID" value="KAF9758992.1"/>
    <property type="molecule type" value="Genomic_DNA"/>
</dbReference>
<evidence type="ECO:0000313" key="2">
    <source>
        <dbReference type="EMBL" id="KAF9758992.1"/>
    </source>
</evidence>
<sequence>MSDPYSEDRVVRFIESLPDETLCPPWADQQVDPNRVQPEKQSEHTSGAQLPEKQRNETETYFDQAVEGRETITTTVSSQSLCLLLKAMGRHEWTAQGIKWEERFIGGENEDQAIWLRVHSNKIRSERCRRLLMFLHKLWFLYQEAPSGHGMYEQTSTVHKAEQAKKFRQLIHAIHSTVGKICAKAHAALSKMPEERGHAANTARSLRCQIIPLLLLVIKAVFMTGSQEETSDSSQALPSEGIFAVFAIQMMRQIMDWVKRLHLAMVNELEVNPPISENVDIETRRRESHKISKVLRQLKLPNRHIMDFTARLTKAYEELEEKRPIGQRESERLWKKINAYGKNERTQREWRRRRSIGAWHYFDQLVKHPMRELRHRIPTARKQKVTDRDTGMRTKTTILRCQLHRDWLKLIQPLLPTEIEDAARNRTVGRRRSGWPVVNQARVYRRAKLAKKSLGPMKRAIFSLH</sequence>